<evidence type="ECO:0000256" key="3">
    <source>
        <dbReference type="ARBA" id="ARBA00022737"/>
    </source>
</evidence>
<feature type="repeat" description="PPR" evidence="6">
    <location>
        <begin position="223"/>
        <end position="257"/>
    </location>
</feature>
<dbReference type="Gene3D" id="1.25.40.10">
    <property type="entry name" value="Tetratricopeptide repeat domain"/>
    <property type="match status" value="3"/>
</dbReference>
<feature type="repeat" description="PPR" evidence="6">
    <location>
        <begin position="154"/>
        <end position="188"/>
    </location>
</feature>
<evidence type="ECO:0000313" key="8">
    <source>
        <dbReference type="Proteomes" id="UP000595140"/>
    </source>
</evidence>
<dbReference type="PANTHER" id="PTHR45717:SF8">
    <property type="entry name" value="OS01G0301000 PROTEIN"/>
    <property type="match status" value="1"/>
</dbReference>
<evidence type="ECO:0000256" key="5">
    <source>
        <dbReference type="ARBA" id="ARBA00023128"/>
    </source>
</evidence>
<dbReference type="Proteomes" id="UP000595140">
    <property type="component" value="Unassembled WGS sequence"/>
</dbReference>
<dbReference type="OrthoDB" id="1717827at2759"/>
<evidence type="ECO:0000256" key="6">
    <source>
        <dbReference type="PROSITE-ProRule" id="PRU00708"/>
    </source>
</evidence>
<comment type="similarity">
    <text evidence="2">Belongs to the PPR family. P subfamily.</text>
</comment>
<evidence type="ECO:0008006" key="9">
    <source>
        <dbReference type="Google" id="ProtNLM"/>
    </source>
</evidence>
<dbReference type="PROSITE" id="PS51375">
    <property type="entry name" value="PPR"/>
    <property type="match status" value="2"/>
</dbReference>
<dbReference type="InterPro" id="IPR011990">
    <property type="entry name" value="TPR-like_helical_dom_sf"/>
</dbReference>
<dbReference type="FunFam" id="1.25.40.10:FF:000385">
    <property type="entry name" value="Pentatricopeptide repeat-containing protein mitochondrial"/>
    <property type="match status" value="1"/>
</dbReference>
<dbReference type="GO" id="GO:0005739">
    <property type="term" value="C:mitochondrion"/>
    <property type="evidence" value="ECO:0007669"/>
    <property type="project" value="UniProtKB-SubCell"/>
</dbReference>
<keyword evidence="5" id="KW-0496">Mitochondrion</keyword>
<name>A0A484KK71_9ASTE</name>
<dbReference type="EMBL" id="OOIL02000403">
    <property type="protein sequence ID" value="VFQ64324.1"/>
    <property type="molecule type" value="Genomic_DNA"/>
</dbReference>
<dbReference type="InterPro" id="IPR002885">
    <property type="entry name" value="PPR_rpt"/>
</dbReference>
<evidence type="ECO:0000313" key="7">
    <source>
        <dbReference type="EMBL" id="VFQ64324.1"/>
    </source>
</evidence>
<gene>
    <name evidence="7" type="ORF">CCAM_LOCUS6100</name>
</gene>
<comment type="subcellular location">
    <subcellularLocation>
        <location evidence="1">Mitochondrion</location>
    </subcellularLocation>
</comment>
<keyword evidence="4" id="KW-0809">Transit peptide</keyword>
<dbReference type="Pfam" id="PF01535">
    <property type="entry name" value="PPR"/>
    <property type="match status" value="3"/>
</dbReference>
<accession>A0A484KK71</accession>
<dbReference type="PANTHER" id="PTHR45717">
    <property type="entry name" value="OS12G0527900 PROTEIN"/>
    <property type="match status" value="1"/>
</dbReference>
<evidence type="ECO:0000256" key="4">
    <source>
        <dbReference type="ARBA" id="ARBA00022946"/>
    </source>
</evidence>
<dbReference type="GO" id="GO:0003729">
    <property type="term" value="F:mRNA binding"/>
    <property type="evidence" value="ECO:0007669"/>
    <property type="project" value="UniProtKB-ARBA"/>
</dbReference>
<evidence type="ECO:0000256" key="2">
    <source>
        <dbReference type="ARBA" id="ARBA00007626"/>
    </source>
</evidence>
<keyword evidence="8" id="KW-1185">Reference proteome</keyword>
<dbReference type="NCBIfam" id="TIGR00756">
    <property type="entry name" value="PPR"/>
    <property type="match status" value="2"/>
</dbReference>
<organism evidence="7 8">
    <name type="scientific">Cuscuta campestris</name>
    <dbReference type="NCBI Taxonomy" id="132261"/>
    <lineage>
        <taxon>Eukaryota</taxon>
        <taxon>Viridiplantae</taxon>
        <taxon>Streptophyta</taxon>
        <taxon>Embryophyta</taxon>
        <taxon>Tracheophyta</taxon>
        <taxon>Spermatophyta</taxon>
        <taxon>Magnoliopsida</taxon>
        <taxon>eudicotyledons</taxon>
        <taxon>Gunneridae</taxon>
        <taxon>Pentapetalae</taxon>
        <taxon>asterids</taxon>
        <taxon>lamiids</taxon>
        <taxon>Solanales</taxon>
        <taxon>Convolvulaceae</taxon>
        <taxon>Cuscuteae</taxon>
        <taxon>Cuscuta</taxon>
        <taxon>Cuscuta subgen. Grammica</taxon>
        <taxon>Cuscuta sect. Cleistogrammica</taxon>
    </lineage>
</organism>
<dbReference type="AlphaFoldDB" id="A0A484KK71"/>
<keyword evidence="3" id="KW-0677">Repeat</keyword>
<sequence>MRLLEIGISEGKMSKFVTHRILTGRSTLLRRLCTAVEVKNETAATPVVRNESQTLYKRLSALGSAKGKASEILNEYIREGKGYVVEKQCLERCIKELRKFKKHQCALEIMEWMANRNVNFGSADRAILLDLIAKVQGVPAAEKYFNDLPSKAQDHYTFGSLLNCYCVEKMADEALALYERMDKMRYTSTLCFNNLMSLYMRLKKPEKVPLLAEEMKRRNLKLTTFTYNILMTSYLSSNDIEGVERVYEEMKSGNEKMCDWTTYSHLACAYSKLGFYEKAGIAMKKMEGEIRRLRHREGYHFLLSLYAGMSNRVEVNRIWSSLKSQFEVTTNYSYLIMVQSLSKLDDMDGLKKVFTEWELRCSSYDMRVANAAICAYLRHDMVTEAEEVFSTAMERSKGPFFNGLEMFSVSFLKKKNVDRALQCIESAISMSKEKDWSPRPETIKAFLNHFEEERDVDGAERFCGGLKKLKGCCLNGDVYKSVLQTYSGAGRMSHDMRTRMEQDGIDITDELECLLQKVCPQ</sequence>
<protein>
    <recommendedName>
        <fullName evidence="9">Pentacotripeptide-repeat region of PRORP domain-containing protein</fullName>
    </recommendedName>
</protein>
<reference evidence="7 8" key="1">
    <citation type="submission" date="2018-04" db="EMBL/GenBank/DDBJ databases">
        <authorList>
            <person name="Vogel A."/>
        </authorList>
    </citation>
    <scope>NUCLEOTIDE SEQUENCE [LARGE SCALE GENOMIC DNA]</scope>
</reference>
<evidence type="ECO:0000256" key="1">
    <source>
        <dbReference type="ARBA" id="ARBA00004173"/>
    </source>
</evidence>
<dbReference type="SUPFAM" id="SSF48452">
    <property type="entry name" value="TPR-like"/>
    <property type="match status" value="1"/>
</dbReference>
<dbReference type="Pfam" id="PF13041">
    <property type="entry name" value="PPR_2"/>
    <property type="match status" value="1"/>
</dbReference>
<proteinExistence type="inferred from homology"/>